<feature type="region of interest" description="Disordered" evidence="1">
    <location>
        <begin position="1"/>
        <end position="20"/>
    </location>
</feature>
<protein>
    <submittedName>
        <fullName evidence="2">Uncharacterized protein</fullName>
    </submittedName>
</protein>
<dbReference type="Proteomes" id="UP000016922">
    <property type="component" value="Unassembled WGS sequence"/>
</dbReference>
<gene>
    <name evidence="2" type="ORF">GLAREA_06023</name>
</gene>
<keyword evidence="3" id="KW-1185">Reference proteome</keyword>
<dbReference type="KEGG" id="glz:GLAREA_06023"/>
<accession>S3DLS5</accession>
<evidence type="ECO:0000256" key="1">
    <source>
        <dbReference type="SAM" id="MobiDB-lite"/>
    </source>
</evidence>
<feature type="region of interest" description="Disordered" evidence="1">
    <location>
        <begin position="61"/>
        <end position="87"/>
    </location>
</feature>
<organism evidence="2 3">
    <name type="scientific">Glarea lozoyensis (strain ATCC 20868 / MF5171)</name>
    <dbReference type="NCBI Taxonomy" id="1116229"/>
    <lineage>
        <taxon>Eukaryota</taxon>
        <taxon>Fungi</taxon>
        <taxon>Dikarya</taxon>
        <taxon>Ascomycota</taxon>
        <taxon>Pezizomycotina</taxon>
        <taxon>Leotiomycetes</taxon>
        <taxon>Helotiales</taxon>
        <taxon>Helotiaceae</taxon>
        <taxon>Glarea</taxon>
    </lineage>
</organism>
<evidence type="ECO:0000313" key="2">
    <source>
        <dbReference type="EMBL" id="EPE33011.1"/>
    </source>
</evidence>
<dbReference type="RefSeq" id="XP_008079628.1">
    <property type="nucleotide sequence ID" value="XM_008081437.1"/>
</dbReference>
<proteinExistence type="predicted"/>
<sequence>MPKTTDEKMDRKARMRSELPPDVKWDVAEHVLFVKRKQRKWDVDDQSDNPYPYELPKWLFEEESVPSDDPHQATARPFEEDTVPPDDAHHRKRLCFEGENAPSGDHPNLMSPPFKEATVSPGETVLPDDPDNFTPRPFEFETIPSDDPHPSFDQELFQSWHFQPQWKAYNTRDFARALHWYNEIPLELRLSPKQILRLYSPIWEDEDPQTFLNSWFLLLNDAFFFGALDPELVKVIMEYDEHAPQMGLTKMDATIPFRGIIRVWADYDNKRGPTTWIPLLILALMHEMLHVFFESFGCISKQCPSQCYQILGEVPIIKPIGHTPEWADCMRLLYDALRDLVSWPASLEYYFHDLLWSGVCWEMAIRKVRPTPAQFRRWNFRRYFELQVKTKMHPDDIRHLEVWLALMDE</sequence>
<dbReference type="HOGENOM" id="CLU_672778_0_0_1"/>
<dbReference type="GeneID" id="19465077"/>
<dbReference type="AlphaFoldDB" id="S3DLS5"/>
<reference evidence="2 3" key="1">
    <citation type="journal article" date="2013" name="BMC Genomics">
        <title>Genomics-driven discovery of the pneumocandin biosynthetic gene cluster in the fungus Glarea lozoyensis.</title>
        <authorList>
            <person name="Chen L."/>
            <person name="Yue Q."/>
            <person name="Zhang X."/>
            <person name="Xiang M."/>
            <person name="Wang C."/>
            <person name="Li S."/>
            <person name="Che Y."/>
            <person name="Ortiz-Lopez F.J."/>
            <person name="Bills G.F."/>
            <person name="Liu X."/>
            <person name="An Z."/>
        </authorList>
    </citation>
    <scope>NUCLEOTIDE SEQUENCE [LARGE SCALE GENOMIC DNA]</scope>
    <source>
        <strain evidence="3">ATCC 20868 / MF5171</strain>
    </source>
</reference>
<name>S3DLS5_GLAL2</name>
<dbReference type="EMBL" id="KE145358">
    <property type="protein sequence ID" value="EPE33011.1"/>
    <property type="molecule type" value="Genomic_DNA"/>
</dbReference>
<evidence type="ECO:0000313" key="3">
    <source>
        <dbReference type="Proteomes" id="UP000016922"/>
    </source>
</evidence>